<dbReference type="SUPFAM" id="SSF88659">
    <property type="entry name" value="Sigma3 and sigma4 domains of RNA polymerase sigma factors"/>
    <property type="match status" value="1"/>
</dbReference>
<protein>
    <submittedName>
        <fullName evidence="1">Uncharacterized protein</fullName>
    </submittedName>
</protein>
<evidence type="ECO:0000313" key="1">
    <source>
        <dbReference type="EMBL" id="OQB40991.1"/>
    </source>
</evidence>
<reference evidence="1" key="1">
    <citation type="submission" date="2017-02" db="EMBL/GenBank/DDBJ databases">
        <title>Delving into the versatile metabolic prowess of the omnipresent phylum Bacteroidetes.</title>
        <authorList>
            <person name="Nobu M.K."/>
            <person name="Mei R."/>
            <person name="Narihiro T."/>
            <person name="Kuroda K."/>
            <person name="Liu W.-T."/>
        </authorList>
    </citation>
    <scope>NUCLEOTIDE SEQUENCE</scope>
    <source>
        <strain evidence="1">ADurb.Bin160</strain>
    </source>
</reference>
<dbReference type="InterPro" id="IPR013324">
    <property type="entry name" value="RNA_pol_sigma_r3/r4-like"/>
</dbReference>
<gene>
    <name evidence="1" type="ORF">BWY04_01086</name>
</gene>
<proteinExistence type="predicted"/>
<accession>A0A1V5ZLJ4</accession>
<dbReference type="AlphaFoldDB" id="A0A1V5ZLJ4"/>
<dbReference type="Proteomes" id="UP000485621">
    <property type="component" value="Unassembled WGS sequence"/>
</dbReference>
<dbReference type="EMBL" id="MWDB01000026">
    <property type="protein sequence ID" value="OQB40991.1"/>
    <property type="molecule type" value="Genomic_DNA"/>
</dbReference>
<comment type="caution">
    <text evidence="1">The sequence shown here is derived from an EMBL/GenBank/DDBJ whole genome shotgun (WGS) entry which is preliminary data.</text>
</comment>
<name>A0A1V5ZLJ4_9BACT</name>
<sequence>MKHNRIINTLRTDKYFNRKQFSEAFDLTRLVFDNIFNDQSFFSRGEIDQIISMHADGTSFKEIADFYDVDEQTIKALYTFAKEILESCLLVVAIDEYHQNMPKINIQLSFECANNEGEEEELVFKKIYKLILNNEKTDKLIYNTKAKTRNNVNYPLP</sequence>
<organism evidence="1">
    <name type="scientific">candidate division CPR1 bacterium ADurb.Bin160</name>
    <dbReference type="NCBI Taxonomy" id="1852826"/>
    <lineage>
        <taxon>Bacteria</taxon>
        <taxon>candidate division CPR1</taxon>
    </lineage>
</organism>